<dbReference type="InParanoid" id="K1PX80"/>
<keyword evidence="2" id="KW-1133">Transmembrane helix</keyword>
<evidence type="ECO:0000256" key="2">
    <source>
        <dbReference type="SAM" id="Phobius"/>
    </source>
</evidence>
<dbReference type="AlphaFoldDB" id="K1PX80"/>
<accession>K1PX80</accession>
<feature type="compositionally biased region" description="Polar residues" evidence="1">
    <location>
        <begin position="101"/>
        <end position="114"/>
    </location>
</feature>
<dbReference type="EMBL" id="JH816162">
    <property type="protein sequence ID" value="EKC28917.1"/>
    <property type="molecule type" value="Genomic_DNA"/>
</dbReference>
<feature type="region of interest" description="Disordered" evidence="1">
    <location>
        <begin position="167"/>
        <end position="186"/>
    </location>
</feature>
<protein>
    <submittedName>
        <fullName evidence="3">Uncharacterized protein</fullName>
    </submittedName>
</protein>
<feature type="compositionally biased region" description="Basic and acidic residues" evidence="1">
    <location>
        <begin position="1"/>
        <end position="15"/>
    </location>
</feature>
<keyword evidence="2" id="KW-0812">Transmembrane</keyword>
<feature type="region of interest" description="Disordered" evidence="1">
    <location>
        <begin position="93"/>
        <end position="138"/>
    </location>
</feature>
<feature type="region of interest" description="Disordered" evidence="1">
    <location>
        <begin position="1"/>
        <end position="29"/>
    </location>
</feature>
<reference evidence="3" key="1">
    <citation type="journal article" date="2012" name="Nature">
        <title>The oyster genome reveals stress adaptation and complexity of shell formation.</title>
        <authorList>
            <person name="Zhang G."/>
            <person name="Fang X."/>
            <person name="Guo X."/>
            <person name="Li L."/>
            <person name="Luo R."/>
            <person name="Xu F."/>
            <person name="Yang P."/>
            <person name="Zhang L."/>
            <person name="Wang X."/>
            <person name="Qi H."/>
            <person name="Xiong Z."/>
            <person name="Que H."/>
            <person name="Xie Y."/>
            <person name="Holland P.W."/>
            <person name="Paps J."/>
            <person name="Zhu Y."/>
            <person name="Wu F."/>
            <person name="Chen Y."/>
            <person name="Wang J."/>
            <person name="Peng C."/>
            <person name="Meng J."/>
            <person name="Yang L."/>
            <person name="Liu J."/>
            <person name="Wen B."/>
            <person name="Zhang N."/>
            <person name="Huang Z."/>
            <person name="Zhu Q."/>
            <person name="Feng Y."/>
            <person name="Mount A."/>
            <person name="Hedgecock D."/>
            <person name="Xu Z."/>
            <person name="Liu Y."/>
            <person name="Domazet-Loso T."/>
            <person name="Du Y."/>
            <person name="Sun X."/>
            <person name="Zhang S."/>
            <person name="Liu B."/>
            <person name="Cheng P."/>
            <person name="Jiang X."/>
            <person name="Li J."/>
            <person name="Fan D."/>
            <person name="Wang W."/>
            <person name="Fu W."/>
            <person name="Wang T."/>
            <person name="Wang B."/>
            <person name="Zhang J."/>
            <person name="Peng Z."/>
            <person name="Li Y."/>
            <person name="Li N."/>
            <person name="Wang J."/>
            <person name="Chen M."/>
            <person name="He Y."/>
            <person name="Tan F."/>
            <person name="Song X."/>
            <person name="Zheng Q."/>
            <person name="Huang R."/>
            <person name="Yang H."/>
            <person name="Du X."/>
            <person name="Chen L."/>
            <person name="Yang M."/>
            <person name="Gaffney P.M."/>
            <person name="Wang S."/>
            <person name="Luo L."/>
            <person name="She Z."/>
            <person name="Ming Y."/>
            <person name="Huang W."/>
            <person name="Zhang S."/>
            <person name="Huang B."/>
            <person name="Zhang Y."/>
            <person name="Qu T."/>
            <person name="Ni P."/>
            <person name="Miao G."/>
            <person name="Wang J."/>
            <person name="Wang Q."/>
            <person name="Steinberg C.E."/>
            <person name="Wang H."/>
            <person name="Li N."/>
            <person name="Qian L."/>
            <person name="Zhang G."/>
            <person name="Li Y."/>
            <person name="Yang H."/>
            <person name="Liu X."/>
            <person name="Wang J."/>
            <person name="Yin Y."/>
            <person name="Wang J."/>
        </authorList>
    </citation>
    <scope>NUCLEOTIDE SEQUENCE [LARGE SCALE GENOMIC DNA]</scope>
    <source>
        <strain evidence="3">05x7-T-G4-1.051#20</strain>
    </source>
</reference>
<proteinExistence type="predicted"/>
<evidence type="ECO:0000256" key="1">
    <source>
        <dbReference type="SAM" id="MobiDB-lite"/>
    </source>
</evidence>
<feature type="compositionally biased region" description="Basic and acidic residues" evidence="1">
    <location>
        <begin position="121"/>
        <end position="138"/>
    </location>
</feature>
<name>K1PX80_MAGGI</name>
<dbReference type="HOGENOM" id="CLU_1130013_0_0_1"/>
<organism evidence="3">
    <name type="scientific">Magallana gigas</name>
    <name type="common">Pacific oyster</name>
    <name type="synonym">Crassostrea gigas</name>
    <dbReference type="NCBI Taxonomy" id="29159"/>
    <lineage>
        <taxon>Eukaryota</taxon>
        <taxon>Metazoa</taxon>
        <taxon>Spiralia</taxon>
        <taxon>Lophotrochozoa</taxon>
        <taxon>Mollusca</taxon>
        <taxon>Bivalvia</taxon>
        <taxon>Autobranchia</taxon>
        <taxon>Pteriomorphia</taxon>
        <taxon>Ostreida</taxon>
        <taxon>Ostreoidea</taxon>
        <taxon>Ostreidae</taxon>
        <taxon>Magallana</taxon>
    </lineage>
</organism>
<evidence type="ECO:0000313" key="3">
    <source>
        <dbReference type="EMBL" id="EKC28917.1"/>
    </source>
</evidence>
<keyword evidence="2" id="KW-0472">Membrane</keyword>
<gene>
    <name evidence="3" type="ORF">CGI_10016420</name>
</gene>
<sequence>MKEVLHYKESDRGETLKNNGATEVPASDTPTTTLQTVYLETAATTSDQSTREIIKTPEDDFPLLLVLFAAIGGATVILLSVISVVTCVRLRSKRNRKRTDSSVPNDGDATTQRQNTTNDLNLRDLNHRGQGDSDRDTYDHIESKELTNGRGEGLSDNQNIYHHLRTKTDRSDESESNMYDVSGGNGRNGEDIYNHLREGLSNELLSENEYDVGGCSGTEDPEIYNHLHSDSFVENSDNNYNMYGVN</sequence>
<feature type="transmembrane region" description="Helical" evidence="2">
    <location>
        <begin position="63"/>
        <end position="88"/>
    </location>
</feature>